<dbReference type="eggNOG" id="ENOG50331S9">
    <property type="taxonomic scope" value="Bacteria"/>
</dbReference>
<gene>
    <name evidence="1" type="ordered locus">Palpr_1379</name>
</gene>
<name>E4T481_PALPW</name>
<dbReference type="STRING" id="694427.Palpr_1379"/>
<dbReference type="PROSITE" id="PS51257">
    <property type="entry name" value="PROKAR_LIPOPROTEIN"/>
    <property type="match status" value="1"/>
</dbReference>
<proteinExistence type="predicted"/>
<dbReference type="OrthoDB" id="5526158at2"/>
<evidence type="ECO:0000313" key="2">
    <source>
        <dbReference type="Proteomes" id="UP000008718"/>
    </source>
</evidence>
<dbReference type="HOGENOM" id="CLU_1894176_0_0_10"/>
<dbReference type="AlphaFoldDB" id="E4T481"/>
<accession>E4T481</accession>
<reference key="1">
    <citation type="submission" date="2010-11" db="EMBL/GenBank/DDBJ databases">
        <title>The complete genome of Paludibacter propionicigenes DSM 17365.</title>
        <authorList>
            <consortium name="US DOE Joint Genome Institute (JGI-PGF)"/>
            <person name="Lucas S."/>
            <person name="Copeland A."/>
            <person name="Lapidus A."/>
            <person name="Bruce D."/>
            <person name="Goodwin L."/>
            <person name="Pitluck S."/>
            <person name="Kyrpides N."/>
            <person name="Mavromatis K."/>
            <person name="Ivanova N."/>
            <person name="Munk A.C."/>
            <person name="Brettin T."/>
            <person name="Detter J.C."/>
            <person name="Han C."/>
            <person name="Tapia R."/>
            <person name="Land M."/>
            <person name="Hauser L."/>
            <person name="Markowitz V."/>
            <person name="Cheng J.-F."/>
            <person name="Hugenholtz P."/>
            <person name="Woyke T."/>
            <person name="Wu D."/>
            <person name="Gronow S."/>
            <person name="Wellnitz S."/>
            <person name="Brambilla E."/>
            <person name="Klenk H.-P."/>
            <person name="Eisen J.A."/>
        </authorList>
    </citation>
    <scope>NUCLEOTIDE SEQUENCE</scope>
    <source>
        <strain>WB4</strain>
    </source>
</reference>
<evidence type="ECO:0008006" key="3">
    <source>
        <dbReference type="Google" id="ProtNLM"/>
    </source>
</evidence>
<keyword evidence="2" id="KW-1185">Reference proteome</keyword>
<reference evidence="1 2" key="2">
    <citation type="journal article" date="2011" name="Stand. Genomic Sci.">
        <title>Complete genome sequence of Paludibacter propionicigenes type strain (WB4).</title>
        <authorList>
            <person name="Gronow S."/>
            <person name="Munk C."/>
            <person name="Lapidus A."/>
            <person name="Nolan M."/>
            <person name="Lucas S."/>
            <person name="Hammon N."/>
            <person name="Deshpande S."/>
            <person name="Cheng J.F."/>
            <person name="Tapia R."/>
            <person name="Han C."/>
            <person name="Goodwin L."/>
            <person name="Pitluck S."/>
            <person name="Liolios K."/>
            <person name="Ivanova N."/>
            <person name="Mavromatis K."/>
            <person name="Mikhailova N."/>
            <person name="Pati A."/>
            <person name="Chen A."/>
            <person name="Palaniappan K."/>
            <person name="Land M."/>
            <person name="Hauser L."/>
            <person name="Chang Y.J."/>
            <person name="Jeffries C.D."/>
            <person name="Brambilla E."/>
            <person name="Rohde M."/>
            <person name="Goker M."/>
            <person name="Detter J.C."/>
            <person name="Woyke T."/>
            <person name="Bristow J."/>
            <person name="Eisen J.A."/>
            <person name="Markowitz V."/>
            <person name="Hugenholtz P."/>
            <person name="Kyrpides N.C."/>
            <person name="Klenk H.P."/>
        </authorList>
    </citation>
    <scope>NUCLEOTIDE SEQUENCE [LARGE SCALE GENOMIC DNA]</scope>
    <source>
        <strain evidence="2">DSM 17365 / JCM 13257 / WB4</strain>
    </source>
</reference>
<dbReference type="Proteomes" id="UP000008718">
    <property type="component" value="Chromosome"/>
</dbReference>
<dbReference type="KEGG" id="ppn:Palpr_1379"/>
<dbReference type="RefSeq" id="WP_013444894.1">
    <property type="nucleotide sequence ID" value="NC_014734.1"/>
</dbReference>
<sequence>MKINKLILLVIPVLLLSSCSDEIETGQSGLLGSWTNEQVNDSILTFQRTASLSDNKYGFTFDSSGKFVERTISGWCATPPVSYVNNQGSWTRYKDTVFISTTFWGGTATYKWKILSVDKFSLKLCKISEKYTEK</sequence>
<evidence type="ECO:0000313" key="1">
    <source>
        <dbReference type="EMBL" id="ADQ79525.1"/>
    </source>
</evidence>
<organism evidence="1 2">
    <name type="scientific">Paludibacter propionicigenes (strain DSM 17365 / JCM 13257 / WB4)</name>
    <dbReference type="NCBI Taxonomy" id="694427"/>
    <lineage>
        <taxon>Bacteria</taxon>
        <taxon>Pseudomonadati</taxon>
        <taxon>Bacteroidota</taxon>
        <taxon>Bacteroidia</taxon>
        <taxon>Bacteroidales</taxon>
        <taxon>Paludibacteraceae</taxon>
        <taxon>Paludibacter</taxon>
    </lineage>
</organism>
<dbReference type="EMBL" id="CP002345">
    <property type="protein sequence ID" value="ADQ79525.1"/>
    <property type="molecule type" value="Genomic_DNA"/>
</dbReference>
<protein>
    <recommendedName>
        <fullName evidence="3">Lipocalin-like domain-containing protein</fullName>
    </recommendedName>
</protein>